<evidence type="ECO:0000313" key="3">
    <source>
        <dbReference type="WBParaSite" id="BTMF_0001772201-mRNA-1"/>
    </source>
</evidence>
<dbReference type="Proteomes" id="UP000280834">
    <property type="component" value="Unassembled WGS sequence"/>
</dbReference>
<dbReference type="InterPro" id="IPR036188">
    <property type="entry name" value="FAD/NAD-bd_sf"/>
</dbReference>
<reference evidence="3" key="1">
    <citation type="submission" date="2017-02" db="UniProtKB">
        <authorList>
            <consortium name="WormBaseParasite"/>
        </authorList>
    </citation>
    <scope>IDENTIFICATION</scope>
</reference>
<dbReference type="WBParaSite" id="BTMF_0001772201-mRNA-1">
    <property type="protein sequence ID" value="BTMF_0001772201-mRNA-1"/>
    <property type="gene ID" value="BTMF_0001772201"/>
</dbReference>
<dbReference type="AlphaFoldDB" id="A0A0R3RCF1"/>
<accession>A0A0R3RCF1</accession>
<sequence length="64" mass="7167">MRIIVIGAAPTGLGVAYRLYQLQNNNIDIAKNVELIVLEKVGDMRYILDISGDMRETFLTSQVI</sequence>
<dbReference type="Gene3D" id="3.50.50.60">
    <property type="entry name" value="FAD/NAD(P)-binding domain"/>
    <property type="match status" value="1"/>
</dbReference>
<protein>
    <submittedName>
        <fullName evidence="3">NAD_binding_9 domain-containing protein</fullName>
    </submittedName>
</protein>
<name>A0A0R3RCF1_9BILA</name>
<dbReference type="EMBL" id="UZAG01022960">
    <property type="protein sequence ID" value="VDO55288.1"/>
    <property type="molecule type" value="Genomic_DNA"/>
</dbReference>
<proteinExistence type="predicted"/>
<evidence type="ECO:0000313" key="2">
    <source>
        <dbReference type="Proteomes" id="UP000280834"/>
    </source>
</evidence>
<keyword evidence="2" id="KW-1185">Reference proteome</keyword>
<evidence type="ECO:0000313" key="1">
    <source>
        <dbReference type="EMBL" id="VDO55288.1"/>
    </source>
</evidence>
<organism evidence="3">
    <name type="scientific">Brugia timori</name>
    <dbReference type="NCBI Taxonomy" id="42155"/>
    <lineage>
        <taxon>Eukaryota</taxon>
        <taxon>Metazoa</taxon>
        <taxon>Ecdysozoa</taxon>
        <taxon>Nematoda</taxon>
        <taxon>Chromadorea</taxon>
        <taxon>Rhabditida</taxon>
        <taxon>Spirurina</taxon>
        <taxon>Spiruromorpha</taxon>
        <taxon>Filarioidea</taxon>
        <taxon>Onchocercidae</taxon>
        <taxon>Brugia</taxon>
    </lineage>
</organism>
<dbReference type="STRING" id="42155.A0A0R3RCF1"/>
<reference evidence="1 2" key="2">
    <citation type="submission" date="2018-11" db="EMBL/GenBank/DDBJ databases">
        <authorList>
            <consortium name="Pathogen Informatics"/>
        </authorList>
    </citation>
    <scope>NUCLEOTIDE SEQUENCE [LARGE SCALE GENOMIC DNA]</scope>
</reference>
<gene>
    <name evidence="1" type="ORF">BTMF_LOCUS15686</name>
</gene>